<dbReference type="STRING" id="316056.RPC_3265"/>
<evidence type="ECO:0000313" key="2">
    <source>
        <dbReference type="EMBL" id="ABD88807.1"/>
    </source>
</evidence>
<dbReference type="EMBL" id="CP000301">
    <property type="protein sequence ID" value="ABD88807.1"/>
    <property type="molecule type" value="Genomic_DNA"/>
</dbReference>
<dbReference type="RefSeq" id="WP_011473696.1">
    <property type="nucleotide sequence ID" value="NC_007925.1"/>
</dbReference>
<dbReference type="Pfam" id="PF05168">
    <property type="entry name" value="HEPN"/>
    <property type="match status" value="1"/>
</dbReference>
<evidence type="ECO:0000259" key="1">
    <source>
        <dbReference type="Pfam" id="PF05168"/>
    </source>
</evidence>
<dbReference type="OrthoDB" id="1493607at2"/>
<dbReference type="HOGENOM" id="CLU_149364_0_0_5"/>
<protein>
    <recommendedName>
        <fullName evidence="1">HEPN domain-containing protein</fullName>
    </recommendedName>
</protein>
<gene>
    <name evidence="2" type="ordered locus">RPC_3265</name>
</gene>
<dbReference type="AlphaFoldDB" id="Q211X9"/>
<dbReference type="KEGG" id="rpc:RPC_3265"/>
<dbReference type="SUPFAM" id="SSF81593">
    <property type="entry name" value="Nucleotidyltransferase substrate binding subunit/domain"/>
    <property type="match status" value="1"/>
</dbReference>
<sequence>MMAEIQKARLIELADAKLQDAKLLLEAGSAGNAYYLAGYAVELMLKAILSSQFKADTLPDKALLKDAFTHNFSQLVNLCHLKDDLQAHQNVDAEFRGLWQIALSWTETSRYGEFSVNEAADLIEAIEKGILPWLRSKL</sequence>
<feature type="domain" description="HEPN" evidence="1">
    <location>
        <begin position="9"/>
        <end position="127"/>
    </location>
</feature>
<name>Q211X9_RHOPB</name>
<proteinExistence type="predicted"/>
<accession>Q211X9</accession>
<dbReference type="InterPro" id="IPR007842">
    <property type="entry name" value="HEPN_dom"/>
</dbReference>
<reference evidence="2" key="1">
    <citation type="submission" date="2006-03" db="EMBL/GenBank/DDBJ databases">
        <title>Complete sequence of Rhodopseudomonas palustris BisB18.</title>
        <authorList>
            <consortium name="US DOE Joint Genome Institute"/>
            <person name="Copeland A."/>
            <person name="Lucas S."/>
            <person name="Lapidus A."/>
            <person name="Barry K."/>
            <person name="Detter J.C."/>
            <person name="Glavina del Rio T."/>
            <person name="Hammon N."/>
            <person name="Israni S."/>
            <person name="Dalin E."/>
            <person name="Tice H."/>
            <person name="Pitluck S."/>
            <person name="Chain P."/>
            <person name="Malfatti S."/>
            <person name="Shin M."/>
            <person name="Vergez L."/>
            <person name="Schmutz J."/>
            <person name="Larimer F."/>
            <person name="Land M."/>
            <person name="Hauser L."/>
            <person name="Pelletier D.A."/>
            <person name="Kyrpides N."/>
            <person name="Anderson I."/>
            <person name="Oda Y."/>
            <person name="Harwood C.S."/>
            <person name="Richardson P."/>
        </authorList>
    </citation>
    <scope>NUCLEOTIDE SEQUENCE [LARGE SCALE GENOMIC DNA]</scope>
    <source>
        <strain evidence="2">BisB18</strain>
    </source>
</reference>
<organism evidence="2">
    <name type="scientific">Rhodopseudomonas palustris (strain BisB18)</name>
    <dbReference type="NCBI Taxonomy" id="316056"/>
    <lineage>
        <taxon>Bacteria</taxon>
        <taxon>Pseudomonadati</taxon>
        <taxon>Pseudomonadota</taxon>
        <taxon>Alphaproteobacteria</taxon>
        <taxon>Hyphomicrobiales</taxon>
        <taxon>Nitrobacteraceae</taxon>
        <taxon>Rhodopseudomonas</taxon>
    </lineage>
</organism>
<dbReference type="Gene3D" id="1.20.120.330">
    <property type="entry name" value="Nucleotidyltransferases domain 2"/>
    <property type="match status" value="1"/>
</dbReference>